<dbReference type="RefSeq" id="WP_258733739.1">
    <property type="nucleotide sequence ID" value="NZ_JANTHZ010000007.1"/>
</dbReference>
<sequence length="189" mass="20314">MNIRIQIAAVAAAMTLVGVAPSFAQDEAAHVKPVTAYVQKNVQPWLSDPVIIAAIVESNKKHARLMQTDITDLDNKWKAKDQALMDSTMKNDAAAFLVEKKNASGGVITEAFVMDNRGLNVAQTDGTSDMWQADEAKWQKSYGAGPDAIFVDAVEEDGGKHIAQVSMTISDKDQAVGAITLGIDVDKLK</sequence>
<organism evidence="2 3">
    <name type="scientific">Ancylobacter mangrovi</name>
    <dbReference type="NCBI Taxonomy" id="2972472"/>
    <lineage>
        <taxon>Bacteria</taxon>
        <taxon>Pseudomonadati</taxon>
        <taxon>Pseudomonadota</taxon>
        <taxon>Alphaproteobacteria</taxon>
        <taxon>Hyphomicrobiales</taxon>
        <taxon>Xanthobacteraceae</taxon>
        <taxon>Ancylobacter</taxon>
    </lineage>
</organism>
<evidence type="ECO:0008006" key="4">
    <source>
        <dbReference type="Google" id="ProtNLM"/>
    </source>
</evidence>
<gene>
    <name evidence="2" type="ORF">NVS89_15860</name>
</gene>
<dbReference type="EMBL" id="JANTHZ010000007">
    <property type="protein sequence ID" value="MCS0496578.1"/>
    <property type="molecule type" value="Genomic_DNA"/>
</dbReference>
<feature type="chain" id="PRO_5040951359" description="DUF2291 domain-containing protein" evidence="1">
    <location>
        <begin position="25"/>
        <end position="189"/>
    </location>
</feature>
<feature type="signal peptide" evidence="1">
    <location>
        <begin position="1"/>
        <end position="24"/>
    </location>
</feature>
<name>A0A9X2PI29_9HYPH</name>
<evidence type="ECO:0000313" key="2">
    <source>
        <dbReference type="EMBL" id="MCS0496578.1"/>
    </source>
</evidence>
<evidence type="ECO:0000256" key="1">
    <source>
        <dbReference type="SAM" id="SignalP"/>
    </source>
</evidence>
<keyword evidence="1" id="KW-0732">Signal</keyword>
<comment type="caution">
    <text evidence="2">The sequence shown here is derived from an EMBL/GenBank/DDBJ whole genome shotgun (WGS) entry which is preliminary data.</text>
</comment>
<protein>
    <recommendedName>
        <fullName evidence="4">DUF2291 domain-containing protein</fullName>
    </recommendedName>
</protein>
<proteinExistence type="predicted"/>
<dbReference type="Proteomes" id="UP001151088">
    <property type="component" value="Unassembled WGS sequence"/>
</dbReference>
<keyword evidence="3" id="KW-1185">Reference proteome</keyword>
<reference evidence="2" key="1">
    <citation type="submission" date="2022-08" db="EMBL/GenBank/DDBJ databases">
        <authorList>
            <person name="Li F."/>
        </authorList>
    </citation>
    <scope>NUCLEOTIDE SEQUENCE</scope>
    <source>
        <strain evidence="2">MQZ15Z-1</strain>
    </source>
</reference>
<dbReference type="AlphaFoldDB" id="A0A9X2PI29"/>
<accession>A0A9X2PI29</accession>
<evidence type="ECO:0000313" key="3">
    <source>
        <dbReference type="Proteomes" id="UP001151088"/>
    </source>
</evidence>